<dbReference type="Proteomes" id="UP001066276">
    <property type="component" value="Chromosome 7"/>
</dbReference>
<feature type="region of interest" description="Disordered" evidence="1">
    <location>
        <begin position="1"/>
        <end position="96"/>
    </location>
</feature>
<proteinExistence type="predicted"/>
<gene>
    <name evidence="2" type="ORF">NDU88_008443</name>
</gene>
<accession>A0AAV7PRY0</accession>
<evidence type="ECO:0000256" key="1">
    <source>
        <dbReference type="SAM" id="MobiDB-lite"/>
    </source>
</evidence>
<reference evidence="2" key="1">
    <citation type="journal article" date="2022" name="bioRxiv">
        <title>Sequencing and chromosome-scale assembly of the giantPleurodeles waltlgenome.</title>
        <authorList>
            <person name="Brown T."/>
            <person name="Elewa A."/>
            <person name="Iarovenko S."/>
            <person name="Subramanian E."/>
            <person name="Araus A.J."/>
            <person name="Petzold A."/>
            <person name="Susuki M."/>
            <person name="Suzuki K.-i.T."/>
            <person name="Hayashi T."/>
            <person name="Toyoda A."/>
            <person name="Oliveira C."/>
            <person name="Osipova E."/>
            <person name="Leigh N.D."/>
            <person name="Simon A."/>
            <person name="Yun M.H."/>
        </authorList>
    </citation>
    <scope>NUCLEOTIDE SEQUENCE</scope>
    <source>
        <strain evidence="2">20211129_DDA</strain>
        <tissue evidence="2">Liver</tissue>
    </source>
</reference>
<organism evidence="2 3">
    <name type="scientific">Pleurodeles waltl</name>
    <name type="common">Iberian ribbed newt</name>
    <dbReference type="NCBI Taxonomy" id="8319"/>
    <lineage>
        <taxon>Eukaryota</taxon>
        <taxon>Metazoa</taxon>
        <taxon>Chordata</taxon>
        <taxon>Craniata</taxon>
        <taxon>Vertebrata</taxon>
        <taxon>Euteleostomi</taxon>
        <taxon>Amphibia</taxon>
        <taxon>Batrachia</taxon>
        <taxon>Caudata</taxon>
        <taxon>Salamandroidea</taxon>
        <taxon>Salamandridae</taxon>
        <taxon>Pleurodelinae</taxon>
        <taxon>Pleurodeles</taxon>
    </lineage>
</organism>
<keyword evidence="3" id="KW-1185">Reference proteome</keyword>
<evidence type="ECO:0000313" key="3">
    <source>
        <dbReference type="Proteomes" id="UP001066276"/>
    </source>
</evidence>
<dbReference type="EMBL" id="JANPWB010000011">
    <property type="protein sequence ID" value="KAJ1130087.1"/>
    <property type="molecule type" value="Genomic_DNA"/>
</dbReference>
<name>A0AAV7PRY0_PLEWA</name>
<dbReference type="AlphaFoldDB" id="A0AAV7PRY0"/>
<evidence type="ECO:0000313" key="2">
    <source>
        <dbReference type="EMBL" id="KAJ1130087.1"/>
    </source>
</evidence>
<sequence>MVTRPRCALKIISLRPPPTAGPGLSGGTEGPTSSSPPTSPQCKCPPQRPAAEDAQIAWQLPPPHAATRGAPPFQKPAMGGYPGPLRSQKGTHSSIPVVYGTGWVDLQ</sequence>
<comment type="caution">
    <text evidence="2">The sequence shown here is derived from an EMBL/GenBank/DDBJ whole genome shotgun (WGS) entry which is preliminary data.</text>
</comment>
<protein>
    <submittedName>
        <fullName evidence="2">Uncharacterized protein</fullName>
    </submittedName>
</protein>